<organism evidence="2 3">
    <name type="scientific">Cylicocyclus nassatus</name>
    <name type="common">Nematode worm</name>
    <dbReference type="NCBI Taxonomy" id="53992"/>
    <lineage>
        <taxon>Eukaryota</taxon>
        <taxon>Metazoa</taxon>
        <taxon>Ecdysozoa</taxon>
        <taxon>Nematoda</taxon>
        <taxon>Chromadorea</taxon>
        <taxon>Rhabditida</taxon>
        <taxon>Rhabditina</taxon>
        <taxon>Rhabditomorpha</taxon>
        <taxon>Strongyloidea</taxon>
        <taxon>Strongylidae</taxon>
        <taxon>Cylicocyclus</taxon>
    </lineage>
</organism>
<protein>
    <submittedName>
        <fullName evidence="2">Uncharacterized protein</fullName>
    </submittedName>
</protein>
<reference evidence="2" key="1">
    <citation type="submission" date="2023-07" db="EMBL/GenBank/DDBJ databases">
        <authorList>
            <consortium name="CYATHOMIX"/>
        </authorList>
    </citation>
    <scope>NUCLEOTIDE SEQUENCE</scope>
    <source>
        <strain evidence="2">N/A</strain>
    </source>
</reference>
<dbReference type="AlphaFoldDB" id="A0AA36GQX9"/>
<gene>
    <name evidence="2" type="ORF">CYNAS_LOCUS8529</name>
</gene>
<evidence type="ECO:0000313" key="2">
    <source>
        <dbReference type="EMBL" id="CAJ0596546.1"/>
    </source>
</evidence>
<accession>A0AA36GQX9</accession>
<dbReference type="EMBL" id="CATQJL010000210">
    <property type="protein sequence ID" value="CAJ0596546.1"/>
    <property type="molecule type" value="Genomic_DNA"/>
</dbReference>
<evidence type="ECO:0000313" key="3">
    <source>
        <dbReference type="Proteomes" id="UP001176961"/>
    </source>
</evidence>
<sequence>MVDAMMKGFEIAEEKACKFLEDTLFPTVKIEIDGEIKVLDLQGQTDTEGEKVMRVDFDILEKEIEKLKQKRAKLMRNGQYAQAFAIDNDLKKVEDKMKWMVEHEKETFGVLLKDLPEEQQKQWEYRSMLMLMFIDMLDTVATDVNSKLLKLSGMYLSIYDDVKQIKRLSAKLVHTMDVDSKDDEMRFEWGQLSDKIYKMVENKAISYVNKRYEKDRKRAERAQKKAG</sequence>
<dbReference type="Proteomes" id="UP001176961">
    <property type="component" value="Unassembled WGS sequence"/>
</dbReference>
<proteinExistence type="predicted"/>
<evidence type="ECO:0000256" key="1">
    <source>
        <dbReference type="SAM" id="Coils"/>
    </source>
</evidence>
<keyword evidence="1" id="KW-0175">Coiled coil</keyword>
<keyword evidence="3" id="KW-1185">Reference proteome</keyword>
<feature type="coiled-coil region" evidence="1">
    <location>
        <begin position="50"/>
        <end position="77"/>
    </location>
</feature>
<comment type="caution">
    <text evidence="2">The sequence shown here is derived from an EMBL/GenBank/DDBJ whole genome shotgun (WGS) entry which is preliminary data.</text>
</comment>
<name>A0AA36GQX9_CYLNA</name>